<name>A0A366IEF7_9MICO</name>
<gene>
    <name evidence="2" type="ORF">DFO65_11277</name>
</gene>
<organism evidence="2 3">
    <name type="scientific">Brevibacterium celere</name>
    <dbReference type="NCBI Taxonomy" id="225845"/>
    <lineage>
        <taxon>Bacteria</taxon>
        <taxon>Bacillati</taxon>
        <taxon>Actinomycetota</taxon>
        <taxon>Actinomycetes</taxon>
        <taxon>Micrococcales</taxon>
        <taxon>Brevibacteriaceae</taxon>
        <taxon>Brevibacterium</taxon>
    </lineage>
</organism>
<evidence type="ECO:0000313" key="3">
    <source>
        <dbReference type="Proteomes" id="UP000253509"/>
    </source>
</evidence>
<feature type="region of interest" description="Disordered" evidence="1">
    <location>
        <begin position="1"/>
        <end position="80"/>
    </location>
</feature>
<dbReference type="EMBL" id="QNSB01000012">
    <property type="protein sequence ID" value="RBP69543.1"/>
    <property type="molecule type" value="Genomic_DNA"/>
</dbReference>
<feature type="compositionally biased region" description="Basic and acidic residues" evidence="1">
    <location>
        <begin position="1"/>
        <end position="12"/>
    </location>
</feature>
<sequence>MGDQNREVHNDSMDEDTVESPSSETETRQRQDKPGDSSTLREPDVNDEAVRNEPGTGGPDDAGDVDTDDIEYHPKGRPEE</sequence>
<protein>
    <submittedName>
        <fullName evidence="2">Uncharacterized protein</fullName>
    </submittedName>
</protein>
<dbReference type="Proteomes" id="UP000253509">
    <property type="component" value="Unassembled WGS sequence"/>
</dbReference>
<dbReference type="RefSeq" id="WP_113905222.1">
    <property type="nucleotide sequence ID" value="NZ_QNSB01000012.1"/>
</dbReference>
<feature type="compositionally biased region" description="Basic and acidic residues" evidence="1">
    <location>
        <begin position="25"/>
        <end position="51"/>
    </location>
</feature>
<feature type="compositionally biased region" description="Basic and acidic residues" evidence="1">
    <location>
        <begin position="70"/>
        <end position="80"/>
    </location>
</feature>
<dbReference type="AlphaFoldDB" id="A0A366IEF7"/>
<accession>A0A366IEF7</accession>
<reference evidence="2 3" key="1">
    <citation type="submission" date="2018-06" db="EMBL/GenBank/DDBJ databases">
        <title>Freshwater and sediment microbial communities from various areas in North America, analyzing microbe dynamics in response to fracking.</title>
        <authorList>
            <person name="Lamendella R."/>
        </authorList>
    </citation>
    <scope>NUCLEOTIDE SEQUENCE [LARGE SCALE GENOMIC DNA]</scope>
    <source>
        <strain evidence="2 3">3b_TX</strain>
    </source>
</reference>
<comment type="caution">
    <text evidence="2">The sequence shown here is derived from an EMBL/GenBank/DDBJ whole genome shotgun (WGS) entry which is preliminary data.</text>
</comment>
<proteinExistence type="predicted"/>
<evidence type="ECO:0000256" key="1">
    <source>
        <dbReference type="SAM" id="MobiDB-lite"/>
    </source>
</evidence>
<keyword evidence="3" id="KW-1185">Reference proteome</keyword>
<evidence type="ECO:0000313" key="2">
    <source>
        <dbReference type="EMBL" id="RBP69543.1"/>
    </source>
</evidence>